<dbReference type="RefSeq" id="WP_044193099.1">
    <property type="nucleotide sequence ID" value="NZ_JMCB01000012.1"/>
</dbReference>
<accession>A0A085WC97</accession>
<dbReference type="InterPro" id="IPR002859">
    <property type="entry name" value="PKD/REJ-like"/>
</dbReference>
<keyword evidence="4" id="KW-0732">Signal</keyword>
<dbReference type="Gene3D" id="2.120.10.80">
    <property type="entry name" value="Kelch-type beta propeller"/>
    <property type="match status" value="2"/>
</dbReference>
<dbReference type="EMBL" id="JMCB01000012">
    <property type="protein sequence ID" value="KFE65310.1"/>
    <property type="molecule type" value="Genomic_DNA"/>
</dbReference>
<reference evidence="6 7" key="1">
    <citation type="submission" date="2014-04" db="EMBL/GenBank/DDBJ databases">
        <title>Genome assembly of Hyalangium minutum DSM 14724.</title>
        <authorList>
            <person name="Sharma G."/>
            <person name="Subramanian S."/>
        </authorList>
    </citation>
    <scope>NUCLEOTIDE SEQUENCE [LARGE SCALE GENOMIC DNA]</scope>
    <source>
        <strain evidence="6 7">DSM 14724</strain>
    </source>
</reference>
<dbReference type="InterPro" id="IPR015915">
    <property type="entry name" value="Kelch-typ_b-propeller"/>
</dbReference>
<dbReference type="InterPro" id="IPR011043">
    <property type="entry name" value="Gal_Oxase/kelch_b-propeller"/>
</dbReference>
<dbReference type="PROSITE" id="PS51257">
    <property type="entry name" value="PROKAR_LIPOPROTEIN"/>
    <property type="match status" value="1"/>
</dbReference>
<gene>
    <name evidence="6" type="ORF">DB31_1426</name>
</gene>
<dbReference type="Gene3D" id="2.60.40.10">
    <property type="entry name" value="Immunoglobulins"/>
    <property type="match status" value="2"/>
</dbReference>
<dbReference type="SMART" id="SM00612">
    <property type="entry name" value="Kelch"/>
    <property type="match status" value="6"/>
</dbReference>
<dbReference type="Proteomes" id="UP000028725">
    <property type="component" value="Unassembled WGS sequence"/>
</dbReference>
<feature type="compositionally biased region" description="Polar residues" evidence="3">
    <location>
        <begin position="185"/>
        <end position="202"/>
    </location>
</feature>
<evidence type="ECO:0000313" key="6">
    <source>
        <dbReference type="EMBL" id="KFE65310.1"/>
    </source>
</evidence>
<comment type="caution">
    <text evidence="6">The sequence shown here is derived from an EMBL/GenBank/DDBJ whole genome shotgun (WGS) entry which is preliminary data.</text>
</comment>
<feature type="chain" id="PRO_5001799444" evidence="4">
    <location>
        <begin position="26"/>
        <end position="774"/>
    </location>
</feature>
<dbReference type="AlphaFoldDB" id="A0A085WC97"/>
<proteinExistence type="predicted"/>
<evidence type="ECO:0000256" key="1">
    <source>
        <dbReference type="ARBA" id="ARBA00022441"/>
    </source>
</evidence>
<dbReference type="SUPFAM" id="SSF49299">
    <property type="entry name" value="PKD domain"/>
    <property type="match status" value="1"/>
</dbReference>
<evidence type="ECO:0000256" key="3">
    <source>
        <dbReference type="SAM" id="MobiDB-lite"/>
    </source>
</evidence>
<protein>
    <submittedName>
        <fullName evidence="6">High-affinity leucine-specific transport system, periplasmic binding protein LivK</fullName>
    </submittedName>
</protein>
<keyword evidence="2" id="KW-0677">Repeat</keyword>
<keyword evidence="1" id="KW-0880">Kelch repeat</keyword>
<dbReference type="PANTHER" id="PTHR46344">
    <property type="entry name" value="OS02G0202900 PROTEIN"/>
    <property type="match status" value="1"/>
</dbReference>
<dbReference type="Pfam" id="PF24681">
    <property type="entry name" value="Kelch_KLHDC2_KLHL20_DRC7"/>
    <property type="match status" value="1"/>
</dbReference>
<keyword evidence="7" id="KW-1185">Reference proteome</keyword>
<dbReference type="PATRIC" id="fig|394096.3.peg.5763"/>
<feature type="domain" description="PKD/REJ-like" evidence="5">
    <location>
        <begin position="112"/>
        <end position="333"/>
    </location>
</feature>
<dbReference type="Pfam" id="PF01344">
    <property type="entry name" value="Kelch_1"/>
    <property type="match status" value="2"/>
</dbReference>
<feature type="region of interest" description="Disordered" evidence="3">
    <location>
        <begin position="181"/>
        <end position="202"/>
    </location>
</feature>
<dbReference type="InterPro" id="IPR035986">
    <property type="entry name" value="PKD_dom_sf"/>
</dbReference>
<dbReference type="STRING" id="394096.DB31_1426"/>
<dbReference type="Pfam" id="PF02010">
    <property type="entry name" value="REJ"/>
    <property type="match status" value="1"/>
</dbReference>
<dbReference type="InterPro" id="IPR013783">
    <property type="entry name" value="Ig-like_fold"/>
</dbReference>
<dbReference type="InterPro" id="IPR006652">
    <property type="entry name" value="Kelch_1"/>
</dbReference>
<evidence type="ECO:0000259" key="5">
    <source>
        <dbReference type="Pfam" id="PF02010"/>
    </source>
</evidence>
<evidence type="ECO:0000313" key="7">
    <source>
        <dbReference type="Proteomes" id="UP000028725"/>
    </source>
</evidence>
<evidence type="ECO:0000256" key="2">
    <source>
        <dbReference type="ARBA" id="ARBA00022737"/>
    </source>
</evidence>
<organism evidence="6 7">
    <name type="scientific">Hyalangium minutum</name>
    <dbReference type="NCBI Taxonomy" id="394096"/>
    <lineage>
        <taxon>Bacteria</taxon>
        <taxon>Pseudomonadati</taxon>
        <taxon>Myxococcota</taxon>
        <taxon>Myxococcia</taxon>
        <taxon>Myxococcales</taxon>
        <taxon>Cystobacterineae</taxon>
        <taxon>Archangiaceae</taxon>
        <taxon>Hyalangium</taxon>
    </lineage>
</organism>
<evidence type="ECO:0000256" key="4">
    <source>
        <dbReference type="SAM" id="SignalP"/>
    </source>
</evidence>
<sequence length="774" mass="77201">MKKTPSLLLLMLGLALLAGCSASFSDTGSAQLAVLLPRSDSSSISRVSVTASAADLPSASVDLASSHGLQGGNLGNLPAGANRSFLAEAFDAAGNRLFQGSASGVPISAGQSAFVAITLQALNAPQSSLNEPPVIDSLVASSTSVAVGGSISLQATAHGLHPEEPLTYAWSSSAGSFASDSEASTSWTAPSTPGAQTLTVTVTDSGGLSSSASVDLEVLSSDGHGSAQITVSFNSAPSVASLSVTASQLAVGQSTSVSASASDLDDDSLSYAWSASCAGSWANASSSAAEFTPSALPGGSCNNCDLTVTVSDGRGGQTTGTLALCVSTSAPPNRFPPRLLGSYSSAFPWELISAGQVLTYEVVATDPQGSALSFSWAANTGSLGTPASSASQSRTTWTAPTCASEGTTPAITATFTNAFSLRDSKRFEVIGLPTCVVSAWTATAAMGTARRDPTATLLSDGKVLVSGGQNTAALASAEVYTPASGTWRATGPLAAARYSHAAAPLPHGSVLVSGGYNSTNGYLAAAELYNPASNTWSATGPMLSPRYLHTATPLPDGKVLVTGGYNSASGYLATAEVYSPASGTWSATGAMSTLRGYHTATLLNNGKVLVAGGRGNSSSAFLATAELYDPATGTWSSTGAMSSPRASHTATLLPDGKVLISGGTNRSTYLATAELYDPATGTWSATGSMSTARASSAAGVMSNGKVLIAGGIRSTTYLSTAEAYNPSTGTWTSAGSMGSARGYHAVVALPNGKVLVAGGNTGSTPLATAELFTP</sequence>
<name>A0A085WC97_9BACT</name>
<feature type="signal peptide" evidence="4">
    <location>
        <begin position="1"/>
        <end position="25"/>
    </location>
</feature>
<dbReference type="OrthoDB" id="5498078at2"/>
<dbReference type="SUPFAM" id="SSF50965">
    <property type="entry name" value="Galactose oxidase, central domain"/>
    <property type="match status" value="1"/>
</dbReference>
<dbReference type="PANTHER" id="PTHR46344:SF27">
    <property type="entry name" value="KELCH REPEAT SUPERFAMILY PROTEIN"/>
    <property type="match status" value="1"/>
</dbReference>